<accession>A0A7W3YDJ5</accession>
<dbReference type="EMBL" id="JACHTE010000001">
    <property type="protein sequence ID" value="MBB1087315.1"/>
    <property type="molecule type" value="Genomic_DNA"/>
</dbReference>
<gene>
    <name evidence="2" type="ORF">H4F99_02295</name>
</gene>
<organism evidence="2 3">
    <name type="scientific">Marilutibacter penaei</name>
    <dbReference type="NCBI Taxonomy" id="2759900"/>
    <lineage>
        <taxon>Bacteria</taxon>
        <taxon>Pseudomonadati</taxon>
        <taxon>Pseudomonadota</taxon>
        <taxon>Gammaproteobacteria</taxon>
        <taxon>Lysobacterales</taxon>
        <taxon>Lysobacteraceae</taxon>
        <taxon>Marilutibacter</taxon>
    </lineage>
</organism>
<sequence length="252" mass="27580">MRRILFPALCLLGALTAVPPAVAQEAAPSVGLVFRGIESVSEPDLQRAEALAEFGHPNELWRVRAMMAVKRGDLDGAVERLQMAARYADKLSQHSLALLYWHGIGVEKNPALAYAWSELAAERGYPTLERSRAAIWARLDADERAKASTFGPGLRAEYGDAVAKPRMEREMVLARTSRTGSRLGSSINQVQVGSASGRRVAHQDSYYAEHRWDAETYWAGEDRVWKGKVIIGDSETVTTAGPDAEAGSEDND</sequence>
<dbReference type="InterPro" id="IPR006597">
    <property type="entry name" value="Sel1-like"/>
</dbReference>
<proteinExistence type="predicted"/>
<dbReference type="RefSeq" id="WP_182668084.1">
    <property type="nucleotide sequence ID" value="NZ_JACHTE010000001.1"/>
</dbReference>
<feature type="chain" id="PRO_5031547819" evidence="1">
    <location>
        <begin position="24"/>
        <end position="252"/>
    </location>
</feature>
<dbReference type="Proteomes" id="UP000552587">
    <property type="component" value="Unassembled WGS sequence"/>
</dbReference>
<keyword evidence="1" id="KW-0732">Signal</keyword>
<evidence type="ECO:0000256" key="1">
    <source>
        <dbReference type="SAM" id="SignalP"/>
    </source>
</evidence>
<comment type="caution">
    <text evidence="2">The sequence shown here is derived from an EMBL/GenBank/DDBJ whole genome shotgun (WGS) entry which is preliminary data.</text>
</comment>
<dbReference type="InterPro" id="IPR011990">
    <property type="entry name" value="TPR-like_helical_dom_sf"/>
</dbReference>
<dbReference type="SUPFAM" id="SSF81901">
    <property type="entry name" value="HCP-like"/>
    <property type="match status" value="1"/>
</dbReference>
<dbReference type="Gene3D" id="1.25.40.10">
    <property type="entry name" value="Tetratricopeptide repeat domain"/>
    <property type="match status" value="1"/>
</dbReference>
<feature type="signal peptide" evidence="1">
    <location>
        <begin position="1"/>
        <end position="23"/>
    </location>
</feature>
<dbReference type="Pfam" id="PF08238">
    <property type="entry name" value="Sel1"/>
    <property type="match status" value="1"/>
</dbReference>
<reference evidence="2 3" key="1">
    <citation type="submission" date="2020-07" db="EMBL/GenBank/DDBJ databases">
        <authorList>
            <person name="Xu S."/>
            <person name="Li A."/>
        </authorList>
    </citation>
    <scope>NUCLEOTIDE SEQUENCE [LARGE SCALE GENOMIC DNA]</scope>
    <source>
        <strain evidence="2 3">SG-8</strain>
    </source>
</reference>
<evidence type="ECO:0000313" key="3">
    <source>
        <dbReference type="Proteomes" id="UP000552587"/>
    </source>
</evidence>
<name>A0A7W3YDJ5_9GAMM</name>
<protein>
    <submittedName>
        <fullName evidence="2">SEL1-like repeat protein</fullName>
    </submittedName>
</protein>
<dbReference type="AlphaFoldDB" id="A0A7W3YDJ5"/>
<evidence type="ECO:0000313" key="2">
    <source>
        <dbReference type="EMBL" id="MBB1087315.1"/>
    </source>
</evidence>
<dbReference type="SMART" id="SM00671">
    <property type="entry name" value="SEL1"/>
    <property type="match status" value="1"/>
</dbReference>
<keyword evidence="3" id="KW-1185">Reference proteome</keyword>